<feature type="compositionally biased region" description="Acidic residues" evidence="21">
    <location>
        <begin position="598"/>
        <end position="610"/>
    </location>
</feature>
<feature type="compositionally biased region" description="Polar residues" evidence="21">
    <location>
        <begin position="70"/>
        <end position="81"/>
    </location>
</feature>
<dbReference type="PROSITE" id="PS51914">
    <property type="entry name" value="MRH"/>
    <property type="match status" value="1"/>
</dbReference>
<dbReference type="InterPro" id="IPR011992">
    <property type="entry name" value="EF-hand-dom_pair"/>
</dbReference>
<evidence type="ECO:0000256" key="18">
    <source>
        <dbReference type="ARBA" id="ARBA00080302"/>
    </source>
</evidence>
<feature type="compositionally biased region" description="Polar residues" evidence="21">
    <location>
        <begin position="21"/>
        <end position="36"/>
    </location>
</feature>
<evidence type="ECO:0000256" key="4">
    <source>
        <dbReference type="ARBA" id="ARBA00022723"/>
    </source>
</evidence>
<dbReference type="SUPFAM" id="SSF47459">
    <property type="entry name" value="HLH, helix-loop-helix DNA-binding domain"/>
    <property type="match status" value="1"/>
</dbReference>
<feature type="coiled-coil region" evidence="20">
    <location>
        <begin position="495"/>
        <end position="536"/>
    </location>
</feature>
<keyword evidence="20" id="KW-0175">Coiled coil</keyword>
<organism evidence="25 26">
    <name type="scientific">Polypterus senegalus</name>
    <name type="common">Senegal bichir</name>
    <dbReference type="NCBI Taxonomy" id="55291"/>
    <lineage>
        <taxon>Eukaryota</taxon>
        <taxon>Metazoa</taxon>
        <taxon>Chordata</taxon>
        <taxon>Craniata</taxon>
        <taxon>Vertebrata</taxon>
        <taxon>Euteleostomi</taxon>
        <taxon>Actinopterygii</taxon>
        <taxon>Polypteriformes</taxon>
        <taxon>Polypteridae</taxon>
        <taxon>Polypterus</taxon>
    </lineage>
</organism>
<evidence type="ECO:0000256" key="16">
    <source>
        <dbReference type="ARBA" id="ARBA00075195"/>
    </source>
</evidence>
<dbReference type="GO" id="GO:0017177">
    <property type="term" value="C:glucosidase II complex"/>
    <property type="evidence" value="ECO:0007669"/>
    <property type="project" value="TreeGrafter"/>
</dbReference>
<evidence type="ECO:0000256" key="12">
    <source>
        <dbReference type="ARBA" id="ARBA00023163"/>
    </source>
</evidence>
<evidence type="ECO:0000256" key="20">
    <source>
        <dbReference type="SAM" id="Coils"/>
    </source>
</evidence>
<dbReference type="Pfam" id="PF13015">
    <property type="entry name" value="PRKCSH_1"/>
    <property type="match status" value="1"/>
</dbReference>
<feature type="domain" description="MRH" evidence="24">
    <location>
        <begin position="765"/>
        <end position="866"/>
    </location>
</feature>
<feature type="region of interest" description="Disordered" evidence="21">
    <location>
        <begin position="592"/>
        <end position="711"/>
    </location>
</feature>
<dbReference type="PROSITE" id="PS50888">
    <property type="entry name" value="BHLH"/>
    <property type="match status" value="1"/>
</dbReference>
<dbReference type="InterPro" id="IPR036607">
    <property type="entry name" value="PRKCSH"/>
</dbReference>
<feature type="region of interest" description="Disordered" evidence="21">
    <location>
        <begin position="285"/>
        <end position="315"/>
    </location>
</feature>
<dbReference type="GO" id="GO:0005509">
    <property type="term" value="F:calcium ion binding"/>
    <property type="evidence" value="ECO:0007669"/>
    <property type="project" value="InterPro"/>
</dbReference>
<dbReference type="GO" id="GO:0006491">
    <property type="term" value="P:N-glycan processing"/>
    <property type="evidence" value="ECO:0007669"/>
    <property type="project" value="TreeGrafter"/>
</dbReference>
<dbReference type="Pfam" id="PF00010">
    <property type="entry name" value="HLH"/>
    <property type="match status" value="1"/>
</dbReference>
<dbReference type="GO" id="GO:0001889">
    <property type="term" value="P:liver development"/>
    <property type="evidence" value="ECO:0007669"/>
    <property type="project" value="TreeGrafter"/>
</dbReference>
<keyword evidence="26" id="KW-1185">Reference proteome</keyword>
<dbReference type="Gene3D" id="4.10.280.10">
    <property type="entry name" value="Helix-loop-helix DNA-binding domain"/>
    <property type="match status" value="1"/>
</dbReference>
<dbReference type="InterPro" id="IPR018247">
    <property type="entry name" value="EF_Hand_1_Ca_BS"/>
</dbReference>
<feature type="non-terminal residue" evidence="25">
    <location>
        <position position="1"/>
    </location>
</feature>
<evidence type="ECO:0000256" key="17">
    <source>
        <dbReference type="ARBA" id="ARBA00077573"/>
    </source>
</evidence>
<accession>A0A8X7XK64</accession>
<comment type="subunit">
    <text evidence="15">Heterodimer of a catalytic alpha subunit (GANAB) and a beta subunit (PRKCSH). Binds glycosylated PTPRC.</text>
</comment>
<evidence type="ECO:0000259" key="24">
    <source>
        <dbReference type="PROSITE" id="PS51914"/>
    </source>
</evidence>
<dbReference type="GO" id="GO:0046983">
    <property type="term" value="F:protein dimerization activity"/>
    <property type="evidence" value="ECO:0007669"/>
    <property type="project" value="InterPro"/>
</dbReference>
<keyword evidence="4" id="KW-0479">Metal-binding</keyword>
<protein>
    <recommendedName>
        <fullName evidence="2">Glucosidase 2 subunit beta</fullName>
    </recommendedName>
    <alternativeName>
        <fullName evidence="17">80K-H protein</fullName>
    </alternativeName>
    <alternativeName>
        <fullName evidence="19">Glucosidase II subunit beta</fullName>
    </alternativeName>
    <alternativeName>
        <fullName evidence="18">Protein kinase C substrate 60.1 kDa protein heavy chain</fullName>
    </alternativeName>
    <alternativeName>
        <fullName evidence="16">Stem cell protein</fullName>
    </alternativeName>
</protein>
<dbReference type="SMART" id="SM00353">
    <property type="entry name" value="HLH"/>
    <property type="match status" value="1"/>
</dbReference>
<comment type="function">
    <text evidence="14">Regulatory subunit of glucosidase II that cleaves sequentially the 2 innermost alpha-1,3-linked glucose residues from the Glc(2)Man(9)GlcNAc(2) oligosaccharide precursor of immature glycoproteins. Required for efficient PKD1/Polycystin-1 biogenesis and trafficking to the plasma membrane of the primary cilia.</text>
</comment>
<dbReference type="EMBL" id="JAATIS010000094">
    <property type="protein sequence ID" value="KAG2470690.1"/>
    <property type="molecule type" value="Genomic_DNA"/>
</dbReference>
<dbReference type="PANTHER" id="PTHR12630">
    <property type="entry name" value="N-LINKED OLIGOSACCHARIDE PROCESSING"/>
    <property type="match status" value="1"/>
</dbReference>
<keyword evidence="9" id="KW-0805">Transcription regulation</keyword>
<dbReference type="PROSITE" id="PS50222">
    <property type="entry name" value="EF_HAND_2"/>
    <property type="match status" value="1"/>
</dbReference>
<dbReference type="FunFam" id="2.70.130.10:FF:000014">
    <property type="entry name" value="glucosidase 2 subunit beta isoform X1"/>
    <property type="match status" value="1"/>
</dbReference>
<keyword evidence="3" id="KW-0597">Phosphoprotein</keyword>
<evidence type="ECO:0000256" key="7">
    <source>
        <dbReference type="ARBA" id="ARBA00022824"/>
    </source>
</evidence>
<dbReference type="InterPro" id="IPR039794">
    <property type="entry name" value="Gtb1-like"/>
</dbReference>
<dbReference type="Gene3D" id="1.10.238.10">
    <property type="entry name" value="EF-hand"/>
    <property type="match status" value="1"/>
</dbReference>
<dbReference type="SUPFAM" id="SSF47473">
    <property type="entry name" value="EF-hand"/>
    <property type="match status" value="1"/>
</dbReference>
<dbReference type="InterPro" id="IPR011598">
    <property type="entry name" value="bHLH_dom"/>
</dbReference>
<proteinExistence type="predicted"/>
<evidence type="ECO:0000256" key="11">
    <source>
        <dbReference type="ARBA" id="ARBA00023157"/>
    </source>
</evidence>
<feature type="compositionally biased region" description="Basic and acidic residues" evidence="21">
    <location>
        <begin position="301"/>
        <end position="315"/>
    </location>
</feature>
<evidence type="ECO:0000259" key="22">
    <source>
        <dbReference type="PROSITE" id="PS50222"/>
    </source>
</evidence>
<evidence type="ECO:0000256" key="19">
    <source>
        <dbReference type="ARBA" id="ARBA00083211"/>
    </source>
</evidence>
<evidence type="ECO:0000256" key="15">
    <source>
        <dbReference type="ARBA" id="ARBA00066172"/>
    </source>
</evidence>
<keyword evidence="11" id="KW-1015">Disulfide bond</keyword>
<keyword evidence="8" id="KW-0106">Calcium</keyword>
<dbReference type="PANTHER" id="PTHR12630:SF20">
    <property type="entry name" value="GLUCOSIDASE 2 SUBUNIT BETA"/>
    <property type="match status" value="1"/>
</dbReference>
<dbReference type="AlphaFoldDB" id="A0A8X7XK64"/>
<evidence type="ECO:0000256" key="9">
    <source>
        <dbReference type="ARBA" id="ARBA00023015"/>
    </source>
</evidence>
<feature type="compositionally biased region" description="Acidic residues" evidence="21">
    <location>
        <begin position="666"/>
        <end position="688"/>
    </location>
</feature>
<feature type="domain" description="EF-hand" evidence="22">
    <location>
        <begin position="566"/>
        <end position="601"/>
    </location>
</feature>
<dbReference type="FunFam" id="4.10.280.10:FF:000015">
    <property type="entry name" value="T-cell acute lymphocytic leukemia 1"/>
    <property type="match status" value="1"/>
</dbReference>
<evidence type="ECO:0000256" key="8">
    <source>
        <dbReference type="ARBA" id="ARBA00022837"/>
    </source>
</evidence>
<dbReference type="Gene3D" id="2.70.130.10">
    <property type="entry name" value="Mannose-6-phosphate receptor binding domain"/>
    <property type="match status" value="1"/>
</dbReference>
<evidence type="ECO:0000313" key="26">
    <source>
        <dbReference type="Proteomes" id="UP000886611"/>
    </source>
</evidence>
<gene>
    <name evidence="25" type="primary">Prkcsh</name>
    <name evidence="25" type="ORF">GTO96_0005903</name>
</gene>
<evidence type="ECO:0000256" key="6">
    <source>
        <dbReference type="ARBA" id="ARBA00022737"/>
    </source>
</evidence>
<keyword evidence="13" id="KW-0325">Glycoprotein</keyword>
<dbReference type="GO" id="GO:0003677">
    <property type="term" value="F:DNA binding"/>
    <property type="evidence" value="ECO:0007669"/>
    <property type="project" value="UniProtKB-KW"/>
</dbReference>
<evidence type="ECO:0000256" key="1">
    <source>
        <dbReference type="ARBA" id="ARBA00004833"/>
    </source>
</evidence>
<feature type="region of interest" description="Disordered" evidence="21">
    <location>
        <begin position="351"/>
        <end position="374"/>
    </location>
</feature>
<evidence type="ECO:0000313" key="25">
    <source>
        <dbReference type="EMBL" id="KAG2470690.1"/>
    </source>
</evidence>
<evidence type="ECO:0000259" key="23">
    <source>
        <dbReference type="PROSITE" id="PS50888"/>
    </source>
</evidence>
<keyword evidence="5" id="KW-0732">Signal</keyword>
<feature type="compositionally biased region" description="Basic and acidic residues" evidence="21">
    <location>
        <begin position="628"/>
        <end position="641"/>
    </location>
</feature>
<feature type="compositionally biased region" description="Polar residues" evidence="21">
    <location>
        <begin position="353"/>
        <end position="365"/>
    </location>
</feature>
<keyword evidence="6" id="KW-0677">Repeat</keyword>
<dbReference type="InterPro" id="IPR028146">
    <property type="entry name" value="PRKCSH_N"/>
</dbReference>
<evidence type="ECO:0000256" key="2">
    <source>
        <dbReference type="ARBA" id="ARBA00022387"/>
    </source>
</evidence>
<comment type="pathway">
    <text evidence="1">Glycan metabolism; N-glycan metabolism.</text>
</comment>
<dbReference type="InterPro" id="IPR036638">
    <property type="entry name" value="HLH_DNA-bd_sf"/>
</dbReference>
<dbReference type="CDD" id="cd19705">
    <property type="entry name" value="bHLH_TS_LYL1"/>
    <property type="match status" value="1"/>
</dbReference>
<evidence type="ECO:0000256" key="5">
    <source>
        <dbReference type="ARBA" id="ARBA00022729"/>
    </source>
</evidence>
<evidence type="ECO:0000256" key="3">
    <source>
        <dbReference type="ARBA" id="ARBA00022553"/>
    </source>
</evidence>
<feature type="coiled-coil region" evidence="20">
    <location>
        <begin position="722"/>
        <end position="749"/>
    </location>
</feature>
<evidence type="ECO:0000256" key="14">
    <source>
        <dbReference type="ARBA" id="ARBA00057421"/>
    </source>
</evidence>
<dbReference type="InterPro" id="IPR044865">
    <property type="entry name" value="MRH_dom"/>
</dbReference>
<dbReference type="InterPro" id="IPR009011">
    <property type="entry name" value="Man6P_isomerase_rcpt-bd_dom_sf"/>
</dbReference>
<dbReference type="SUPFAM" id="SSF50911">
    <property type="entry name" value="Mannose 6-phosphate receptor domain"/>
    <property type="match status" value="1"/>
</dbReference>
<reference evidence="25 26" key="1">
    <citation type="journal article" date="2021" name="Cell">
        <title>Tracing the genetic footprints of vertebrate landing in non-teleost ray-finned fishes.</title>
        <authorList>
            <person name="Bi X."/>
            <person name="Wang K."/>
            <person name="Yang L."/>
            <person name="Pan H."/>
            <person name="Jiang H."/>
            <person name="Wei Q."/>
            <person name="Fang M."/>
            <person name="Yu H."/>
            <person name="Zhu C."/>
            <person name="Cai Y."/>
            <person name="He Y."/>
            <person name="Gan X."/>
            <person name="Zeng H."/>
            <person name="Yu D."/>
            <person name="Zhu Y."/>
            <person name="Jiang H."/>
            <person name="Qiu Q."/>
            <person name="Yang H."/>
            <person name="Zhang Y.E."/>
            <person name="Wang W."/>
            <person name="Zhu M."/>
            <person name="He S."/>
            <person name="Zhang G."/>
        </authorList>
    </citation>
    <scope>NUCLEOTIDE SEQUENCE [LARGE SCALE GENOMIC DNA]</scope>
    <source>
        <strain evidence="25">Bchr_013</strain>
    </source>
</reference>
<dbReference type="InterPro" id="IPR002048">
    <property type="entry name" value="EF_hand_dom"/>
</dbReference>
<comment type="caution">
    <text evidence="25">The sequence shown here is derived from an EMBL/GenBank/DDBJ whole genome shotgun (WGS) entry which is preliminary data.</text>
</comment>
<dbReference type="PROSITE" id="PS00018">
    <property type="entry name" value="EF_HAND_1"/>
    <property type="match status" value="1"/>
</dbReference>
<feature type="region of interest" description="Disordered" evidence="21">
    <location>
        <begin position="1"/>
        <end position="81"/>
    </location>
</feature>
<feature type="domain" description="BHLH" evidence="23">
    <location>
        <begin position="222"/>
        <end position="274"/>
    </location>
</feature>
<name>A0A8X7XK64_POLSE</name>
<sequence>MMEKLEPLSSPPAPAPAPSERQSPVQTASPPISSLPVNKPEQGDHTPQAEPFEPPGDDGGTADCKEASEPVSTEMASQHCATPPSTIKLGYGVPVISLRHSKPPPALLPEGLPGTTLLQRGVPTTELTALHPIPSLVQCPAETRIPQLAGLSAANVGLPMAPLSAIPSPLLPPQYMGGHPFFNSSYHGPSGNYGVFSNSRIKRRPTVHYEVDITEGPPQKLARRVFTNSRERWRQQNVNGAFSELRKLIPTHPPDKKLSKNEILRLAMKYINFLVKLLNDQALDRSSGGCNGDDVDPTGENESRKQTCQSKELKDEREHISVTPVLVPSSKAGLIGGLRCRDSTDSLVAMGTSPISSSYGDTGSPESDEGEEQRHLFKSGLQVNRHFYDETKPFACLDGSKTIAFDRVNDDYCDCKDGSDEPGTSACPNGNFHCTNVGYKPQFIPSSRVNDGVCDCCDATDEYNSGAVCPNTCKEMGRKERESLQQMAEIAREGFQLKQRLIEEAKKRLEEKEKKLVELKEGKIQKEEQLEALRTVKETAEKPEKEARDRHQGAWEEQKAIIQKEKDRRRMAESFREIDDDGDGIISVLELQTHGELDPDADGSLTEEEAQTLMGGATQTDMTAFEEEVWKNIKEKYKPESEAQPEAPMLSETPEEDAKEPPSDSVPEEDEDEDDDGEDDVDDEDDPEYDKAPPVGLPSQKTEDEERMPPYDEETQALIDAAQKARDAFDEAEKSLREAEDQIRSLEKEISFDFGPSAEFSYLYNQCYELTTNEYVYKMCPFSRVSQKPKYGGSETNLGSWGSWAGPENNKYAMMKFEQGTGCWQGPNRSTTVKLSCGKDTAVISTTEPSRCEYLMEFTTPAVCQEPQELDAHDDLDVPRDEL</sequence>
<dbReference type="FunFam" id="4.10.400.10:FF:000150">
    <property type="entry name" value="Glucosidase 2 subunit beta"/>
    <property type="match status" value="1"/>
</dbReference>
<dbReference type="Pfam" id="PF12999">
    <property type="entry name" value="PRKCSH-like"/>
    <property type="match status" value="1"/>
</dbReference>
<keyword evidence="12" id="KW-0804">Transcription</keyword>
<evidence type="ECO:0000256" key="21">
    <source>
        <dbReference type="SAM" id="MobiDB-lite"/>
    </source>
</evidence>
<evidence type="ECO:0000256" key="10">
    <source>
        <dbReference type="ARBA" id="ARBA00023125"/>
    </source>
</evidence>
<feature type="non-terminal residue" evidence="25">
    <location>
        <position position="883"/>
    </location>
</feature>
<dbReference type="Proteomes" id="UP000886611">
    <property type="component" value="Unassembled WGS sequence"/>
</dbReference>
<keyword evidence="7" id="KW-0256">Endoplasmic reticulum</keyword>
<feature type="compositionally biased region" description="Basic and acidic residues" evidence="21">
    <location>
        <begin position="701"/>
        <end position="710"/>
    </location>
</feature>
<evidence type="ECO:0000256" key="13">
    <source>
        <dbReference type="ARBA" id="ARBA00023180"/>
    </source>
</evidence>
<keyword evidence="10" id="KW-0238">DNA-binding</keyword>